<gene>
    <name evidence="2" type="ORF">ACFO8M_01460</name>
</gene>
<evidence type="ECO:0000313" key="2">
    <source>
        <dbReference type="EMBL" id="MFC3491155.1"/>
    </source>
</evidence>
<comment type="caution">
    <text evidence="2">The sequence shown here is derived from an EMBL/GenBank/DDBJ whole genome shotgun (WGS) entry which is preliminary data.</text>
</comment>
<dbReference type="Proteomes" id="UP001595712">
    <property type="component" value="Unassembled WGS sequence"/>
</dbReference>
<name>A0ABV7PRH0_9ACTN</name>
<dbReference type="InterPro" id="IPR043917">
    <property type="entry name" value="DUF5753"/>
</dbReference>
<protein>
    <submittedName>
        <fullName evidence="2">Scr1 family TA system antitoxin-like transcriptional regulator</fullName>
    </submittedName>
</protein>
<evidence type="ECO:0000259" key="1">
    <source>
        <dbReference type="Pfam" id="PF19054"/>
    </source>
</evidence>
<dbReference type="Pfam" id="PF19054">
    <property type="entry name" value="DUF5753"/>
    <property type="match status" value="1"/>
</dbReference>
<accession>A0ABV7PRH0</accession>
<proteinExistence type="predicted"/>
<sequence>MSTASELRRQVGRELEAQREMAGIKVTDAEAAAIVGSTRTLKRLESGAKVRLTFVVIGRLAEYYGAPRQTRFELERIWRFVDDEIWAQPSHAVENSGWDVYLEFERLSVGLDQFETMVPPGLGQTEVFMQRLFERSDTADHEIPGLISDRLDRQTEFFDRLDTQTRTWRVLLSEAVLRNGCEEEQIRRLIELDERERVVIRYLPLSNGPYRMLSVPFSVLSFRSTEDPSIVYLESPYERRFYENSTAVGKYYQIFEGGLRQAKSLKEFQR</sequence>
<dbReference type="Pfam" id="PF13560">
    <property type="entry name" value="HTH_31"/>
    <property type="match status" value="1"/>
</dbReference>
<reference evidence="3" key="1">
    <citation type="journal article" date="2019" name="Int. J. Syst. Evol. Microbiol.">
        <title>The Global Catalogue of Microorganisms (GCM) 10K type strain sequencing project: providing services to taxonomists for standard genome sequencing and annotation.</title>
        <authorList>
            <consortium name="The Broad Institute Genomics Platform"/>
            <consortium name="The Broad Institute Genome Sequencing Center for Infectious Disease"/>
            <person name="Wu L."/>
            <person name="Ma J."/>
        </authorList>
    </citation>
    <scope>NUCLEOTIDE SEQUENCE [LARGE SCALE GENOMIC DNA]</scope>
    <source>
        <strain evidence="3">CGMCC 4.7396</strain>
    </source>
</reference>
<keyword evidence="3" id="KW-1185">Reference proteome</keyword>
<evidence type="ECO:0000313" key="3">
    <source>
        <dbReference type="Proteomes" id="UP001595712"/>
    </source>
</evidence>
<organism evidence="2 3">
    <name type="scientific">Glycomyces rhizosphaerae</name>
    <dbReference type="NCBI Taxonomy" id="2054422"/>
    <lineage>
        <taxon>Bacteria</taxon>
        <taxon>Bacillati</taxon>
        <taxon>Actinomycetota</taxon>
        <taxon>Actinomycetes</taxon>
        <taxon>Glycomycetales</taxon>
        <taxon>Glycomycetaceae</taxon>
        <taxon>Glycomyces</taxon>
    </lineage>
</organism>
<dbReference type="EMBL" id="JBHRWO010000004">
    <property type="protein sequence ID" value="MFC3491155.1"/>
    <property type="molecule type" value="Genomic_DNA"/>
</dbReference>
<feature type="domain" description="DUF5753" evidence="1">
    <location>
        <begin position="101"/>
        <end position="264"/>
    </location>
</feature>
<dbReference type="RefSeq" id="WP_387969523.1">
    <property type="nucleotide sequence ID" value="NZ_JBHRWO010000004.1"/>
</dbReference>